<dbReference type="Pfam" id="PF01850">
    <property type="entry name" value="PIN"/>
    <property type="match status" value="1"/>
</dbReference>
<dbReference type="EC" id="3.1.-.-" evidence="8"/>
<comment type="similarity">
    <text evidence="7 8">Belongs to the PINc/VapC protein family.</text>
</comment>
<reference evidence="10 11" key="1">
    <citation type="submission" date="2020-07" db="EMBL/GenBank/DDBJ databases">
        <title>Complete genome sequence for Sandaracinobacter sp. M6.</title>
        <authorList>
            <person name="Tang Y."/>
            <person name="Liu Q."/>
            <person name="Guo Z."/>
            <person name="Lei P."/>
            <person name="Huang B."/>
        </authorList>
    </citation>
    <scope>NUCLEOTIDE SEQUENCE [LARGE SCALE GENOMIC DNA]</scope>
    <source>
        <strain evidence="10 11">M6</strain>
    </source>
</reference>
<keyword evidence="2 8" id="KW-1277">Toxin-antitoxin system</keyword>
<gene>
    <name evidence="8" type="primary">vapC</name>
    <name evidence="10" type="ORF">H3309_00360</name>
</gene>
<evidence type="ECO:0000256" key="1">
    <source>
        <dbReference type="ARBA" id="ARBA00001946"/>
    </source>
</evidence>
<evidence type="ECO:0000313" key="11">
    <source>
        <dbReference type="Proteomes" id="UP000515292"/>
    </source>
</evidence>
<accession>A0A7G5II13</accession>
<dbReference type="InterPro" id="IPR050556">
    <property type="entry name" value="Type_II_TA_system_RNase"/>
</dbReference>
<keyword evidence="5 8" id="KW-0378">Hydrolase</keyword>
<dbReference type="PANTHER" id="PTHR33653">
    <property type="entry name" value="RIBONUCLEASE VAPC2"/>
    <property type="match status" value="1"/>
</dbReference>
<feature type="binding site" evidence="8">
    <location>
        <position position="5"/>
    </location>
    <ligand>
        <name>Mg(2+)</name>
        <dbReference type="ChEBI" id="CHEBI:18420"/>
    </ligand>
</feature>
<keyword evidence="11" id="KW-1185">Reference proteome</keyword>
<comment type="cofactor">
    <cofactor evidence="1 8">
        <name>Mg(2+)</name>
        <dbReference type="ChEBI" id="CHEBI:18420"/>
    </cofactor>
</comment>
<dbReference type="InterPro" id="IPR002716">
    <property type="entry name" value="PIN_dom"/>
</dbReference>
<dbReference type="RefSeq" id="WP_182296428.1">
    <property type="nucleotide sequence ID" value="NZ_CP059851.1"/>
</dbReference>
<protein>
    <recommendedName>
        <fullName evidence="8">Ribonuclease VapC</fullName>
        <shortName evidence="8">RNase VapC</shortName>
        <ecNumber evidence="8">3.1.-.-</ecNumber>
    </recommendedName>
    <alternativeName>
        <fullName evidence="8">Toxin VapC</fullName>
    </alternativeName>
</protein>
<feature type="binding site" evidence="8">
    <location>
        <position position="93"/>
    </location>
    <ligand>
        <name>Mg(2+)</name>
        <dbReference type="ChEBI" id="CHEBI:18420"/>
    </ligand>
</feature>
<name>A0A7G5II13_9SPHN</name>
<keyword evidence="4 8" id="KW-0479">Metal-binding</keyword>
<dbReference type="GO" id="GO:0000287">
    <property type="term" value="F:magnesium ion binding"/>
    <property type="evidence" value="ECO:0007669"/>
    <property type="project" value="UniProtKB-UniRule"/>
</dbReference>
<dbReference type="AlphaFoldDB" id="A0A7G5II13"/>
<dbReference type="GO" id="GO:0004540">
    <property type="term" value="F:RNA nuclease activity"/>
    <property type="evidence" value="ECO:0007669"/>
    <property type="project" value="InterPro"/>
</dbReference>
<dbReference type="InterPro" id="IPR022907">
    <property type="entry name" value="VapC_family"/>
</dbReference>
<feature type="domain" description="PIN" evidence="9">
    <location>
        <begin position="2"/>
        <end position="119"/>
    </location>
</feature>
<evidence type="ECO:0000313" key="10">
    <source>
        <dbReference type="EMBL" id="QMW23005.1"/>
    </source>
</evidence>
<dbReference type="GO" id="GO:0016787">
    <property type="term" value="F:hydrolase activity"/>
    <property type="evidence" value="ECO:0007669"/>
    <property type="project" value="UniProtKB-KW"/>
</dbReference>
<keyword evidence="6 8" id="KW-0460">Magnesium</keyword>
<keyword evidence="3 8" id="KW-0540">Nuclease</keyword>
<dbReference type="HAMAP" id="MF_00265">
    <property type="entry name" value="VapC_Nob1"/>
    <property type="match status" value="1"/>
</dbReference>
<proteinExistence type="inferred from homology"/>
<dbReference type="GO" id="GO:0090729">
    <property type="term" value="F:toxin activity"/>
    <property type="evidence" value="ECO:0007669"/>
    <property type="project" value="UniProtKB-KW"/>
</dbReference>
<dbReference type="SUPFAM" id="SSF88723">
    <property type="entry name" value="PIN domain-like"/>
    <property type="match status" value="1"/>
</dbReference>
<organism evidence="10 11">
    <name type="scientific">Sandaracinobacteroides saxicola</name>
    <dbReference type="NCBI Taxonomy" id="2759707"/>
    <lineage>
        <taxon>Bacteria</taxon>
        <taxon>Pseudomonadati</taxon>
        <taxon>Pseudomonadota</taxon>
        <taxon>Alphaproteobacteria</taxon>
        <taxon>Sphingomonadales</taxon>
        <taxon>Sphingosinicellaceae</taxon>
        <taxon>Sandaracinobacteroides</taxon>
    </lineage>
</organism>
<sequence>MILLDTSAAIPIRDAHPAILLRAAEWTVASISVVTEIELEGGVVSDPAQSSRRRARLDLLLTQVRVLPFQRDAVRVYRAIVEASGFSRRKVIDCMIAATAIVHDLPLATLNPGDFKDIPGLSVENWGVS</sequence>
<comment type="function">
    <text evidence="8">Toxic component of a toxin-antitoxin (TA) system. An RNase.</text>
</comment>
<evidence type="ECO:0000256" key="3">
    <source>
        <dbReference type="ARBA" id="ARBA00022722"/>
    </source>
</evidence>
<evidence type="ECO:0000256" key="8">
    <source>
        <dbReference type="HAMAP-Rule" id="MF_00265"/>
    </source>
</evidence>
<dbReference type="Gene3D" id="3.40.50.1010">
    <property type="entry name" value="5'-nuclease"/>
    <property type="match status" value="1"/>
</dbReference>
<evidence type="ECO:0000256" key="6">
    <source>
        <dbReference type="ARBA" id="ARBA00022842"/>
    </source>
</evidence>
<evidence type="ECO:0000256" key="5">
    <source>
        <dbReference type="ARBA" id="ARBA00022801"/>
    </source>
</evidence>
<evidence type="ECO:0000256" key="7">
    <source>
        <dbReference type="ARBA" id="ARBA00038093"/>
    </source>
</evidence>
<dbReference type="InterPro" id="IPR029060">
    <property type="entry name" value="PIN-like_dom_sf"/>
</dbReference>
<dbReference type="KEGG" id="sand:H3309_00360"/>
<evidence type="ECO:0000256" key="2">
    <source>
        <dbReference type="ARBA" id="ARBA00022649"/>
    </source>
</evidence>
<dbReference type="Proteomes" id="UP000515292">
    <property type="component" value="Chromosome"/>
</dbReference>
<dbReference type="EMBL" id="CP059851">
    <property type="protein sequence ID" value="QMW23005.1"/>
    <property type="molecule type" value="Genomic_DNA"/>
</dbReference>
<evidence type="ECO:0000259" key="9">
    <source>
        <dbReference type="Pfam" id="PF01850"/>
    </source>
</evidence>
<keyword evidence="8" id="KW-0800">Toxin</keyword>
<dbReference type="PANTHER" id="PTHR33653:SF1">
    <property type="entry name" value="RIBONUCLEASE VAPC2"/>
    <property type="match status" value="1"/>
</dbReference>
<evidence type="ECO:0000256" key="4">
    <source>
        <dbReference type="ARBA" id="ARBA00022723"/>
    </source>
</evidence>